<evidence type="ECO:0000313" key="2">
    <source>
        <dbReference type="EMBL" id="KAH9377802.1"/>
    </source>
</evidence>
<dbReference type="VEuPathDB" id="VectorBase:HLOH_045344"/>
<feature type="signal peptide" evidence="1">
    <location>
        <begin position="1"/>
        <end position="22"/>
    </location>
</feature>
<dbReference type="PANTHER" id="PTHR47526:SF3">
    <property type="entry name" value="PHD-TYPE DOMAIN-CONTAINING PROTEIN"/>
    <property type="match status" value="1"/>
</dbReference>
<keyword evidence="3" id="KW-1185">Reference proteome</keyword>
<dbReference type="InterPro" id="IPR011604">
    <property type="entry name" value="PDDEXK-like_dom_sf"/>
</dbReference>
<dbReference type="Proteomes" id="UP000821853">
    <property type="component" value="Unassembled WGS sequence"/>
</dbReference>
<name>A0A9J6GQZ0_HAELO</name>
<protein>
    <submittedName>
        <fullName evidence="2">Uncharacterized protein</fullName>
    </submittedName>
</protein>
<gene>
    <name evidence="2" type="ORF">HPB48_015416</name>
</gene>
<comment type="caution">
    <text evidence="2">The sequence shown here is derived from an EMBL/GenBank/DDBJ whole genome shotgun (WGS) entry which is preliminary data.</text>
</comment>
<feature type="chain" id="PRO_5039903113" evidence="1">
    <location>
        <begin position="23"/>
        <end position="373"/>
    </location>
</feature>
<dbReference type="PANTHER" id="PTHR47526">
    <property type="entry name" value="ATP-DEPENDENT DNA HELICASE"/>
    <property type="match status" value="1"/>
</dbReference>
<proteinExistence type="predicted"/>
<reference evidence="2 3" key="1">
    <citation type="journal article" date="2020" name="Cell">
        <title>Large-Scale Comparative Analyses of Tick Genomes Elucidate Their Genetic Diversity and Vector Capacities.</title>
        <authorList>
            <consortium name="Tick Genome and Microbiome Consortium (TIGMIC)"/>
            <person name="Jia N."/>
            <person name="Wang J."/>
            <person name="Shi W."/>
            <person name="Du L."/>
            <person name="Sun Y."/>
            <person name="Zhan W."/>
            <person name="Jiang J.F."/>
            <person name="Wang Q."/>
            <person name="Zhang B."/>
            <person name="Ji P."/>
            <person name="Bell-Sakyi L."/>
            <person name="Cui X.M."/>
            <person name="Yuan T.T."/>
            <person name="Jiang B.G."/>
            <person name="Yang W.F."/>
            <person name="Lam T.T."/>
            <person name="Chang Q.C."/>
            <person name="Ding S.J."/>
            <person name="Wang X.J."/>
            <person name="Zhu J.G."/>
            <person name="Ruan X.D."/>
            <person name="Zhao L."/>
            <person name="Wei J.T."/>
            <person name="Ye R.Z."/>
            <person name="Que T.C."/>
            <person name="Du C.H."/>
            <person name="Zhou Y.H."/>
            <person name="Cheng J.X."/>
            <person name="Dai P.F."/>
            <person name="Guo W.B."/>
            <person name="Han X.H."/>
            <person name="Huang E.J."/>
            <person name="Li L.F."/>
            <person name="Wei W."/>
            <person name="Gao Y.C."/>
            <person name="Liu J.Z."/>
            <person name="Shao H.Z."/>
            <person name="Wang X."/>
            <person name="Wang C.C."/>
            <person name="Yang T.C."/>
            <person name="Huo Q.B."/>
            <person name="Li W."/>
            <person name="Chen H.Y."/>
            <person name="Chen S.E."/>
            <person name="Zhou L.G."/>
            <person name="Ni X.B."/>
            <person name="Tian J.H."/>
            <person name="Sheng Y."/>
            <person name="Liu T."/>
            <person name="Pan Y.S."/>
            <person name="Xia L.Y."/>
            <person name="Li J."/>
            <person name="Zhao F."/>
            <person name="Cao W.C."/>
        </authorList>
    </citation>
    <scope>NUCLEOTIDE SEQUENCE [LARGE SCALE GENOMIC DNA]</scope>
    <source>
        <strain evidence="2">HaeL-2018</strain>
    </source>
</reference>
<evidence type="ECO:0000313" key="3">
    <source>
        <dbReference type="Proteomes" id="UP000821853"/>
    </source>
</evidence>
<accession>A0A9J6GQZ0</accession>
<organism evidence="2 3">
    <name type="scientific">Haemaphysalis longicornis</name>
    <name type="common">Bush tick</name>
    <dbReference type="NCBI Taxonomy" id="44386"/>
    <lineage>
        <taxon>Eukaryota</taxon>
        <taxon>Metazoa</taxon>
        <taxon>Ecdysozoa</taxon>
        <taxon>Arthropoda</taxon>
        <taxon>Chelicerata</taxon>
        <taxon>Arachnida</taxon>
        <taxon>Acari</taxon>
        <taxon>Parasitiformes</taxon>
        <taxon>Ixodida</taxon>
        <taxon>Ixodoidea</taxon>
        <taxon>Ixodidae</taxon>
        <taxon>Haemaphysalinae</taxon>
        <taxon>Haemaphysalis</taxon>
    </lineage>
</organism>
<dbReference type="Gene3D" id="3.90.320.10">
    <property type="match status" value="1"/>
</dbReference>
<dbReference type="EMBL" id="JABSTR010000008">
    <property type="protein sequence ID" value="KAH9377802.1"/>
    <property type="molecule type" value="Genomic_DNA"/>
</dbReference>
<dbReference type="OrthoDB" id="6512975at2759"/>
<evidence type="ECO:0000256" key="1">
    <source>
        <dbReference type="SAM" id="SignalP"/>
    </source>
</evidence>
<keyword evidence="1" id="KW-0732">Signal</keyword>
<dbReference type="AlphaFoldDB" id="A0A9J6GQZ0"/>
<dbReference type="OMA" id="AEICECT"/>
<sequence length="373" mass="42039">MEEGTRFLLLLVEEFLFFGIPATQITTRLELKNVKKDSQQNGRPPPGVCALHSRLSKVSLCLQTSNPQKQPHELCLELKDDDTTTGHCTCKAGNSNRWKDLVAMMIFVNRTGISNLETLTSTDMAQAWGKLKKTPMYKPKRVRDLCHVQAPPRLQLSKEDQARIRAKLIAIAPNSTLAKHEMGLYHEPEELEPLQFSCQNSGMEPMLLIEHMHYGNDAQKYEELLFHSASFADATHMRVYRFQMQDLSNEELSFYSEHVAVTETEAAEICECTAGQNSSKWQRERLLRITGSKCHTLFRFTPSEKCTWEQKMTKLSGQNLQGNDATRYGKASEEPALAEYALNTVSAVSTVGLVLRDSSHRSSLASELGGQRA</sequence>